<dbReference type="Gene3D" id="1.10.10.10">
    <property type="entry name" value="Winged helix-like DNA-binding domain superfamily/Winged helix DNA-binding domain"/>
    <property type="match status" value="1"/>
</dbReference>
<protein>
    <recommendedName>
        <fullName evidence="4">TnsA endonuclease N-terminal domain-containing protein</fullName>
    </recommendedName>
</protein>
<dbReference type="CDD" id="cd22362">
    <property type="entry name" value="TnsA_endonuclease-like"/>
    <property type="match status" value="1"/>
</dbReference>
<evidence type="ECO:0000259" key="1">
    <source>
        <dbReference type="Pfam" id="PF08721"/>
    </source>
</evidence>
<dbReference type="SUPFAM" id="SSF46785">
    <property type="entry name" value="Winged helix' DNA-binding domain"/>
    <property type="match status" value="1"/>
</dbReference>
<proteinExistence type="predicted"/>
<organism evidence="3">
    <name type="scientific">marine sediment metagenome</name>
    <dbReference type="NCBI Taxonomy" id="412755"/>
    <lineage>
        <taxon>unclassified sequences</taxon>
        <taxon>metagenomes</taxon>
        <taxon>ecological metagenomes</taxon>
    </lineage>
</organism>
<dbReference type="InterPro" id="IPR014832">
    <property type="entry name" value="TnsA_C"/>
</dbReference>
<dbReference type="Pfam" id="PF08721">
    <property type="entry name" value="Tn7_Tnp_TnsA_C"/>
    <property type="match status" value="1"/>
</dbReference>
<dbReference type="SUPFAM" id="SSF52980">
    <property type="entry name" value="Restriction endonuclease-like"/>
    <property type="match status" value="1"/>
</dbReference>
<name>A0A0F9SW22_9ZZZZ</name>
<gene>
    <name evidence="3" type="ORF">LCGC14_0804060</name>
</gene>
<dbReference type="Gene3D" id="3.40.1350.10">
    <property type="match status" value="1"/>
</dbReference>
<feature type="domain" description="TnsA endonuclease N-terminal" evidence="2">
    <location>
        <begin position="70"/>
        <end position="163"/>
    </location>
</feature>
<dbReference type="InterPro" id="IPR011856">
    <property type="entry name" value="tRNA_endonuc-like_dom_sf"/>
</dbReference>
<dbReference type="Pfam" id="PF08722">
    <property type="entry name" value="Tn7_TnsA-like_N"/>
    <property type="match status" value="1"/>
</dbReference>
<evidence type="ECO:0008006" key="4">
    <source>
        <dbReference type="Google" id="ProtNLM"/>
    </source>
</evidence>
<reference evidence="3" key="1">
    <citation type="journal article" date="2015" name="Nature">
        <title>Complex archaea that bridge the gap between prokaryotes and eukaryotes.</title>
        <authorList>
            <person name="Spang A."/>
            <person name="Saw J.H."/>
            <person name="Jorgensen S.L."/>
            <person name="Zaremba-Niedzwiedzka K."/>
            <person name="Martijn J."/>
            <person name="Lind A.E."/>
            <person name="van Eijk R."/>
            <person name="Schleper C."/>
            <person name="Guy L."/>
            <person name="Ettema T.J."/>
        </authorList>
    </citation>
    <scope>NUCLEOTIDE SEQUENCE</scope>
</reference>
<dbReference type="AlphaFoldDB" id="A0A0F9SW22"/>
<evidence type="ECO:0000259" key="2">
    <source>
        <dbReference type="Pfam" id="PF08722"/>
    </source>
</evidence>
<dbReference type="InterPro" id="IPR036388">
    <property type="entry name" value="WH-like_DNA-bd_sf"/>
</dbReference>
<dbReference type="EMBL" id="LAZR01002180">
    <property type="protein sequence ID" value="KKN33413.1"/>
    <property type="molecule type" value="Genomic_DNA"/>
</dbReference>
<accession>A0A0F9SW22</accession>
<comment type="caution">
    <text evidence="3">The sequence shown here is derived from an EMBL/GenBank/DDBJ whole genome shotgun (WGS) entry which is preliminary data.</text>
</comment>
<dbReference type="GO" id="GO:0003676">
    <property type="term" value="F:nucleic acid binding"/>
    <property type="evidence" value="ECO:0007669"/>
    <property type="project" value="InterPro"/>
</dbReference>
<feature type="domain" description="TnsA endonuclease C-terminal" evidence="1">
    <location>
        <begin position="165"/>
        <end position="244"/>
    </location>
</feature>
<sequence length="273" mass="31086">MTDYKLDNRAKKWIKEGRGKGSGKDYRPWLTVRDIPSQGRSHRVMGHLTQRTHHFLSDMELATFFLLEWNSTVSDIREQFPLRVEDTLRLAGEANIRHPEIGGYTQVMSTDFVVDFSASSGARRMAIQVKSSSDLKDSRTIEKLELERRYWQQKGVPWCLVTEKQIPRTVVRNLETLYAARVQSDSLDILFNGLPVYLDFLGAHPNTKLPDIAMLIDQSYSLEPGASLSRLRSLMALRALTFDISIPWSQLVAADIQIVEDIALLRASHAANQ</sequence>
<dbReference type="InterPro" id="IPR036390">
    <property type="entry name" value="WH_DNA-bd_sf"/>
</dbReference>
<evidence type="ECO:0000313" key="3">
    <source>
        <dbReference type="EMBL" id="KKN33413.1"/>
    </source>
</evidence>
<dbReference type="InterPro" id="IPR014833">
    <property type="entry name" value="TnsA_N"/>
</dbReference>
<dbReference type="InterPro" id="IPR011335">
    <property type="entry name" value="Restrct_endonuc-II-like"/>
</dbReference>